<evidence type="ECO:0000313" key="4">
    <source>
        <dbReference type="Proteomes" id="UP000199152"/>
    </source>
</evidence>
<dbReference type="EMBL" id="FOSW01000004">
    <property type="protein sequence ID" value="SFK91884.1"/>
    <property type="molecule type" value="Genomic_DNA"/>
</dbReference>
<name>A0A1I4DDI2_9ACTN</name>
<protein>
    <submittedName>
        <fullName evidence="3">Sugar transferase involved in LPS biosynthesis (Colanic, teichoic acid)</fullName>
    </submittedName>
</protein>
<dbReference type="Pfam" id="PF02397">
    <property type="entry name" value="Bac_transf"/>
    <property type="match status" value="1"/>
</dbReference>
<evidence type="ECO:0000256" key="1">
    <source>
        <dbReference type="ARBA" id="ARBA00006464"/>
    </source>
</evidence>
<gene>
    <name evidence="3" type="ORF">SAMN04488085_104350</name>
</gene>
<dbReference type="AlphaFoldDB" id="A0A1I4DDI2"/>
<evidence type="ECO:0000313" key="3">
    <source>
        <dbReference type="EMBL" id="SFK91884.1"/>
    </source>
</evidence>
<dbReference type="Proteomes" id="UP000199152">
    <property type="component" value="Unassembled WGS sequence"/>
</dbReference>
<proteinExistence type="inferred from homology"/>
<dbReference type="PANTHER" id="PTHR30576:SF10">
    <property type="entry name" value="SLL5057 PROTEIN"/>
    <property type="match status" value="1"/>
</dbReference>
<accession>A0A1I4DDI2</accession>
<reference evidence="3 4" key="1">
    <citation type="submission" date="2016-10" db="EMBL/GenBank/DDBJ databases">
        <authorList>
            <person name="de Groot N.N."/>
        </authorList>
    </citation>
    <scope>NUCLEOTIDE SEQUENCE [LARGE SCALE GENOMIC DNA]</scope>
    <source>
        <strain evidence="3 4">DSM 45317</strain>
    </source>
</reference>
<feature type="domain" description="Bacterial sugar transferase" evidence="2">
    <location>
        <begin position="12"/>
        <end position="194"/>
    </location>
</feature>
<dbReference type="InterPro" id="IPR003362">
    <property type="entry name" value="Bact_transf"/>
</dbReference>
<organism evidence="3 4">
    <name type="scientific">Geodermatophilus ruber</name>
    <dbReference type="NCBI Taxonomy" id="504800"/>
    <lineage>
        <taxon>Bacteria</taxon>
        <taxon>Bacillati</taxon>
        <taxon>Actinomycetota</taxon>
        <taxon>Actinomycetes</taxon>
        <taxon>Geodermatophilales</taxon>
        <taxon>Geodermatophilaceae</taxon>
        <taxon>Geodermatophilus</taxon>
    </lineage>
</organism>
<dbReference type="STRING" id="504800.SAMN04488085_104350"/>
<dbReference type="PANTHER" id="PTHR30576">
    <property type="entry name" value="COLANIC BIOSYNTHESIS UDP-GLUCOSE LIPID CARRIER TRANSFERASE"/>
    <property type="match status" value="1"/>
</dbReference>
<comment type="similarity">
    <text evidence="1">Belongs to the bacterial sugar transferase family.</text>
</comment>
<dbReference type="RefSeq" id="WP_218146179.1">
    <property type="nucleotide sequence ID" value="NZ_FOSW01000004.1"/>
</dbReference>
<keyword evidence="3" id="KW-0808">Transferase</keyword>
<evidence type="ECO:0000259" key="2">
    <source>
        <dbReference type="Pfam" id="PF02397"/>
    </source>
</evidence>
<dbReference type="InParanoid" id="A0A1I4DDI2"/>
<keyword evidence="4" id="KW-1185">Reference proteome</keyword>
<sequence>MMRRRPAQRAVKWAADRLLAAALLVLLAPVFAALSLWILLDAGRPVLFVQQRVGRGGREFPMLKFRTMVNDAVRVGRELGVTEDPHGVVRDDPRITRSGRFLRRTSLDELPQLVNVLLGQMSLVGPRPDIPEQVAHYSAQDRRRLEVLPGLTGYSQVHGRDEIGWPERIAQDIRYIDSWSLALDVRLLVQTVNQFRRDEPDPVLDTHNIARAQRSGDAG</sequence>
<dbReference type="GO" id="GO:0016780">
    <property type="term" value="F:phosphotransferase activity, for other substituted phosphate groups"/>
    <property type="evidence" value="ECO:0007669"/>
    <property type="project" value="TreeGrafter"/>
</dbReference>